<accession>A0ABZ3EGI0</accession>
<keyword evidence="4" id="KW-1185">Reference proteome</keyword>
<dbReference type="RefSeq" id="WP_342639535.1">
    <property type="nucleotide sequence ID" value="NZ_CP095785.1"/>
</dbReference>
<keyword evidence="2" id="KW-1133">Transmembrane helix</keyword>
<keyword evidence="2" id="KW-0472">Membrane</keyword>
<keyword evidence="1" id="KW-0175">Coiled coil</keyword>
<keyword evidence="2" id="KW-0812">Transmembrane</keyword>
<evidence type="ECO:0000313" key="4">
    <source>
        <dbReference type="Proteomes" id="UP001438077"/>
    </source>
</evidence>
<proteinExistence type="predicted"/>
<feature type="coiled-coil region" evidence="1">
    <location>
        <begin position="30"/>
        <end position="78"/>
    </location>
</feature>
<evidence type="ECO:0000313" key="3">
    <source>
        <dbReference type="EMBL" id="XAG30426.1"/>
    </source>
</evidence>
<evidence type="ECO:0000256" key="2">
    <source>
        <dbReference type="SAM" id="Phobius"/>
    </source>
</evidence>
<gene>
    <name evidence="3" type="ORF">MYW70_10650</name>
</gene>
<dbReference type="Pfam" id="PF03245">
    <property type="entry name" value="Phage_lysis"/>
    <property type="match status" value="1"/>
</dbReference>
<sequence length="153" mass="17549">MKHWKLYIVIVIVGIVAGGGVLINAQAEKINTLAENNKKLTAILEEQKAINIDYQVRIERLNQLDTRHTQELVNAKNEISRLRDISERNPERVYIKANCPKSTSNPTTSMDDATTARPTDTAIRNYWLLRERIAESEQMILGLQDYIRQECVN</sequence>
<evidence type="ECO:0000256" key="1">
    <source>
        <dbReference type="SAM" id="Coils"/>
    </source>
</evidence>
<feature type="transmembrane region" description="Helical" evidence="2">
    <location>
        <begin position="6"/>
        <end position="25"/>
    </location>
</feature>
<reference evidence="3 4" key="1">
    <citation type="submission" date="2022-03" db="EMBL/GenBank/DDBJ databases">
        <title>Sea Food Isolates.</title>
        <authorList>
            <person name="Li C."/>
        </authorList>
    </citation>
    <scope>NUCLEOTIDE SEQUENCE [LARGE SCALE GENOMIC DNA]</scope>
    <source>
        <strain evidence="3 4">19MO01SH08</strain>
    </source>
</reference>
<dbReference type="EMBL" id="CP095785">
    <property type="protein sequence ID" value="XAG30426.1"/>
    <property type="molecule type" value="Genomic_DNA"/>
</dbReference>
<protein>
    <submittedName>
        <fullName evidence="3">Lysis protein</fullName>
    </submittedName>
</protein>
<dbReference type="Proteomes" id="UP001438077">
    <property type="component" value="Chromosome"/>
</dbReference>
<name>A0ABZ3EGI0_9GAMM</name>
<organism evidence="3 4">
    <name type="scientific">Proteus faecis</name>
    <dbReference type="NCBI Taxonomy" id="2050967"/>
    <lineage>
        <taxon>Bacteria</taxon>
        <taxon>Pseudomonadati</taxon>
        <taxon>Pseudomonadota</taxon>
        <taxon>Gammaproteobacteria</taxon>
        <taxon>Enterobacterales</taxon>
        <taxon>Morganellaceae</taxon>
        <taxon>Proteus</taxon>
    </lineage>
</organism>
<dbReference type="InterPro" id="IPR004929">
    <property type="entry name" value="I-spanin"/>
</dbReference>